<dbReference type="Pfam" id="PF13186">
    <property type="entry name" value="SPASM"/>
    <property type="match status" value="1"/>
</dbReference>
<dbReference type="CDD" id="cd01335">
    <property type="entry name" value="Radical_SAM"/>
    <property type="match status" value="1"/>
</dbReference>
<dbReference type="GO" id="GO:0003824">
    <property type="term" value="F:catalytic activity"/>
    <property type="evidence" value="ECO:0007669"/>
    <property type="project" value="InterPro"/>
</dbReference>
<dbReference type="OrthoDB" id="9810775at2"/>
<keyword evidence="3" id="KW-0949">S-adenosyl-L-methionine</keyword>
<proteinExistence type="predicted"/>
<dbReference type="Gene3D" id="3.20.20.70">
    <property type="entry name" value="Aldolase class I"/>
    <property type="match status" value="1"/>
</dbReference>
<dbReference type="PANTHER" id="PTHR11228">
    <property type="entry name" value="RADICAL SAM DOMAIN PROTEIN"/>
    <property type="match status" value="1"/>
</dbReference>
<dbReference type="PANTHER" id="PTHR11228:SF7">
    <property type="entry name" value="PQQA PEPTIDE CYCLASE"/>
    <property type="match status" value="1"/>
</dbReference>
<dbReference type="PROSITE" id="PS51918">
    <property type="entry name" value="RADICAL_SAM"/>
    <property type="match status" value="1"/>
</dbReference>
<dbReference type="InterPro" id="IPR013785">
    <property type="entry name" value="Aldolase_TIM"/>
</dbReference>
<keyword evidence="9" id="KW-1185">Reference proteome</keyword>
<dbReference type="Proteomes" id="UP000011765">
    <property type="component" value="Chromosome"/>
</dbReference>
<comment type="cofactor">
    <cofactor evidence="1">
        <name>[4Fe-4S] cluster</name>
        <dbReference type="ChEBI" id="CHEBI:49883"/>
    </cofactor>
</comment>
<dbReference type="SFLD" id="SFLDG01067">
    <property type="entry name" value="SPASM/twitch_domain_containing"/>
    <property type="match status" value="1"/>
</dbReference>
<accession>M1E5X9</accession>
<evidence type="ECO:0000256" key="4">
    <source>
        <dbReference type="ARBA" id="ARBA00022723"/>
    </source>
</evidence>
<dbReference type="SMART" id="SM00729">
    <property type="entry name" value="Elp3"/>
    <property type="match status" value="1"/>
</dbReference>
<dbReference type="AlphaFoldDB" id="M1E5X9"/>
<keyword evidence="5" id="KW-0408">Iron</keyword>
<dbReference type="RefSeq" id="WP_013756269.1">
    <property type="nucleotide sequence ID" value="NC_015499.1"/>
</dbReference>
<dbReference type="InterPro" id="IPR023885">
    <property type="entry name" value="4Fe4S-binding_SPASM_dom"/>
</dbReference>
<evidence type="ECO:0000256" key="1">
    <source>
        <dbReference type="ARBA" id="ARBA00001966"/>
    </source>
</evidence>
<reference evidence="8 9" key="1">
    <citation type="submission" date="2011-04" db="EMBL/GenBank/DDBJ databases">
        <title>The complete genome of Thermodesulfobium narugense DSM 14796.</title>
        <authorList>
            <consortium name="US DOE Joint Genome Institute (JGI-PGF)"/>
            <person name="Lucas S."/>
            <person name="Han J."/>
            <person name="Lapidus A."/>
            <person name="Bruce D."/>
            <person name="Goodwin L."/>
            <person name="Pitluck S."/>
            <person name="Peters L."/>
            <person name="Kyrpides N."/>
            <person name="Mavromatis K."/>
            <person name="Pagani I."/>
            <person name="Ivanova N."/>
            <person name="Ovchinnikova G."/>
            <person name="Zhang X."/>
            <person name="Saunders L."/>
            <person name="Detter J.C."/>
            <person name="Tapia R."/>
            <person name="Han C."/>
            <person name="Land M."/>
            <person name="Hauser L."/>
            <person name="Markowitz V."/>
            <person name="Cheng J.-F."/>
            <person name="Hugenholtz P."/>
            <person name="Woyke T."/>
            <person name="Wu D."/>
            <person name="Spring S."/>
            <person name="Schroeder M."/>
            <person name="Brambilla E."/>
            <person name="Klenk H.-P."/>
            <person name="Eisen J.A."/>
        </authorList>
    </citation>
    <scope>NUCLEOTIDE SEQUENCE [LARGE SCALE GENOMIC DNA]</scope>
    <source>
        <strain evidence="8 9">DSM 14796</strain>
    </source>
</reference>
<dbReference type="InterPro" id="IPR006638">
    <property type="entry name" value="Elp3/MiaA/NifB-like_rSAM"/>
</dbReference>
<evidence type="ECO:0000256" key="3">
    <source>
        <dbReference type="ARBA" id="ARBA00022691"/>
    </source>
</evidence>
<evidence type="ECO:0000313" key="9">
    <source>
        <dbReference type="Proteomes" id="UP000011765"/>
    </source>
</evidence>
<evidence type="ECO:0000313" key="8">
    <source>
        <dbReference type="EMBL" id="AEE14546.1"/>
    </source>
</evidence>
<keyword evidence="4" id="KW-0479">Metal-binding</keyword>
<organism evidence="8 9">
    <name type="scientific">Thermodesulfobium narugense DSM 14796</name>
    <dbReference type="NCBI Taxonomy" id="747365"/>
    <lineage>
        <taxon>Bacteria</taxon>
        <taxon>Pseudomonadati</taxon>
        <taxon>Thermodesulfobiota</taxon>
        <taxon>Thermodesulfobiia</taxon>
        <taxon>Thermodesulfobiales</taxon>
        <taxon>Thermodesulfobiaceae</taxon>
        <taxon>Thermodesulfobium</taxon>
    </lineage>
</organism>
<keyword evidence="2" id="KW-0004">4Fe-4S</keyword>
<dbReference type="Pfam" id="PF04055">
    <property type="entry name" value="Radical_SAM"/>
    <property type="match status" value="1"/>
</dbReference>
<dbReference type="eggNOG" id="COG0535">
    <property type="taxonomic scope" value="Bacteria"/>
</dbReference>
<dbReference type="InterPro" id="IPR058240">
    <property type="entry name" value="rSAM_sf"/>
</dbReference>
<evidence type="ECO:0000256" key="5">
    <source>
        <dbReference type="ARBA" id="ARBA00023004"/>
    </source>
</evidence>
<sequence>MQNKIWDWMQVEVTSLCNANCNYCPHTVYKKNWANRHLEMEIFKKLISHLDKIKLIYFQGWGEPFLNPKLFDMIEIAKKLGCRVGTTSNANLIDKELSERIVVSRIDNISFSLAGVDKDNDIHREGTSIERVLNAIDEINKAKKKLKINLPKINIAYLLFPSELGKIHNLPDLLKGRGIYQIVISTLDFIPTSKFENESLKFNNLNESYEFQKKIKKLIELGKDYGLEIYCNVPILTNKLKTCSENPERSFFLGSDGSVSPCVFTNLPLILNSTDDNKNYNKLVFGNIEEDDLIKIWNSKEYKDFRASFEKELCNMPCKDCLKRYIFPIETTFDSTFVSIPIS</sequence>
<dbReference type="HOGENOM" id="CLU_009273_1_1_9"/>
<gene>
    <name evidence="8" type="ORF">Thena_0917</name>
</gene>
<dbReference type="InterPro" id="IPR007197">
    <property type="entry name" value="rSAM"/>
</dbReference>
<dbReference type="STRING" id="747365.Thena_0917"/>
<evidence type="ECO:0000256" key="6">
    <source>
        <dbReference type="ARBA" id="ARBA00023014"/>
    </source>
</evidence>
<dbReference type="SFLD" id="SFLDG01387">
    <property type="entry name" value="BtrN-like_SPASM_domain_contain"/>
    <property type="match status" value="1"/>
</dbReference>
<dbReference type="InterPro" id="IPR050377">
    <property type="entry name" value="Radical_SAM_PqqE_MftC-like"/>
</dbReference>
<dbReference type="GO" id="GO:0051536">
    <property type="term" value="F:iron-sulfur cluster binding"/>
    <property type="evidence" value="ECO:0007669"/>
    <property type="project" value="UniProtKB-KW"/>
</dbReference>
<feature type="domain" description="Radical SAM core" evidence="7">
    <location>
        <begin position="3"/>
        <end position="228"/>
    </location>
</feature>
<dbReference type="KEGG" id="tnr:Thena_0917"/>
<dbReference type="EMBL" id="CP002690">
    <property type="protein sequence ID" value="AEE14546.1"/>
    <property type="molecule type" value="Genomic_DNA"/>
</dbReference>
<name>M1E5X9_9BACT</name>
<keyword evidence="6" id="KW-0411">Iron-sulfur</keyword>
<evidence type="ECO:0000259" key="7">
    <source>
        <dbReference type="PROSITE" id="PS51918"/>
    </source>
</evidence>
<protein>
    <submittedName>
        <fullName evidence="8">Radical SAM domain protein</fullName>
    </submittedName>
</protein>
<dbReference type="InterPro" id="IPR034391">
    <property type="entry name" value="AdoMet-like_SPASM_containing"/>
</dbReference>
<dbReference type="SUPFAM" id="SSF102114">
    <property type="entry name" value="Radical SAM enzymes"/>
    <property type="match status" value="1"/>
</dbReference>
<evidence type="ECO:0000256" key="2">
    <source>
        <dbReference type="ARBA" id="ARBA00022485"/>
    </source>
</evidence>
<dbReference type="GO" id="GO:0046872">
    <property type="term" value="F:metal ion binding"/>
    <property type="evidence" value="ECO:0007669"/>
    <property type="project" value="UniProtKB-KW"/>
</dbReference>
<dbReference type="SFLD" id="SFLDS00029">
    <property type="entry name" value="Radical_SAM"/>
    <property type="match status" value="1"/>
</dbReference>